<evidence type="ECO:0000259" key="1">
    <source>
        <dbReference type="PROSITE" id="PS50234"/>
    </source>
</evidence>
<organism evidence="2 3">
    <name type="scientific">Stentor coeruleus</name>
    <dbReference type="NCBI Taxonomy" id="5963"/>
    <lineage>
        <taxon>Eukaryota</taxon>
        <taxon>Sar</taxon>
        <taxon>Alveolata</taxon>
        <taxon>Ciliophora</taxon>
        <taxon>Postciliodesmatophora</taxon>
        <taxon>Heterotrichea</taxon>
        <taxon>Heterotrichida</taxon>
        <taxon>Stentoridae</taxon>
        <taxon>Stentor</taxon>
    </lineage>
</organism>
<dbReference type="PROSITE" id="PS50234">
    <property type="entry name" value="VWFA"/>
    <property type="match status" value="1"/>
</dbReference>
<dbReference type="PANTHER" id="PTHR10579:SF43">
    <property type="entry name" value="ZINC FINGER (C3HC4-TYPE RING FINGER) FAMILY PROTEIN"/>
    <property type="match status" value="1"/>
</dbReference>
<name>A0A1R2BFI8_9CILI</name>
<dbReference type="InterPro" id="IPR051266">
    <property type="entry name" value="CLCR"/>
</dbReference>
<evidence type="ECO:0000313" key="3">
    <source>
        <dbReference type="Proteomes" id="UP000187209"/>
    </source>
</evidence>
<dbReference type="OrthoDB" id="299997at2759"/>
<feature type="domain" description="VWFA" evidence="1">
    <location>
        <begin position="90"/>
        <end position="261"/>
    </location>
</feature>
<evidence type="ECO:0000313" key="2">
    <source>
        <dbReference type="EMBL" id="OMJ75490.1"/>
    </source>
</evidence>
<dbReference type="Proteomes" id="UP000187209">
    <property type="component" value="Unassembled WGS sequence"/>
</dbReference>
<keyword evidence="3" id="KW-1185">Reference proteome</keyword>
<dbReference type="AlphaFoldDB" id="A0A1R2BFI8"/>
<reference evidence="2 3" key="1">
    <citation type="submission" date="2016-11" db="EMBL/GenBank/DDBJ databases">
        <title>The macronuclear genome of Stentor coeruleus: a giant cell with tiny introns.</title>
        <authorList>
            <person name="Slabodnick M."/>
            <person name="Ruby J.G."/>
            <person name="Reiff S.B."/>
            <person name="Swart E.C."/>
            <person name="Gosai S."/>
            <person name="Prabakaran S."/>
            <person name="Witkowska E."/>
            <person name="Larue G.E."/>
            <person name="Fisher S."/>
            <person name="Freeman R.M."/>
            <person name="Gunawardena J."/>
            <person name="Chu W."/>
            <person name="Stover N.A."/>
            <person name="Gregory B.D."/>
            <person name="Nowacki M."/>
            <person name="Derisi J."/>
            <person name="Roy S.W."/>
            <person name="Marshall W.F."/>
            <person name="Sood P."/>
        </authorList>
    </citation>
    <scope>NUCLEOTIDE SEQUENCE [LARGE SCALE GENOMIC DNA]</scope>
    <source>
        <strain evidence="2">WM001</strain>
    </source>
</reference>
<dbReference type="PANTHER" id="PTHR10579">
    <property type="entry name" value="CALCIUM-ACTIVATED CHLORIDE CHANNEL REGULATOR"/>
    <property type="match status" value="1"/>
</dbReference>
<accession>A0A1R2BFI8</accession>
<proteinExistence type="predicted"/>
<gene>
    <name evidence="2" type="ORF">SteCoe_25339</name>
</gene>
<dbReference type="InterPro" id="IPR036465">
    <property type="entry name" value="vWFA_dom_sf"/>
</dbReference>
<dbReference type="EMBL" id="MPUH01000687">
    <property type="protein sequence ID" value="OMJ75490.1"/>
    <property type="molecule type" value="Genomic_DNA"/>
</dbReference>
<dbReference type="Pfam" id="PF00092">
    <property type="entry name" value="VWA"/>
    <property type="match status" value="1"/>
</dbReference>
<dbReference type="Gene3D" id="3.40.50.410">
    <property type="entry name" value="von Willebrand factor, type A domain"/>
    <property type="match status" value="1"/>
</dbReference>
<dbReference type="SUPFAM" id="SSF53300">
    <property type="entry name" value="vWA-like"/>
    <property type="match status" value="1"/>
</dbReference>
<sequence length="451" mass="50972">MGSKMIKDCCETKNSSSSINISSEVSRKFLQEDDEPVSVTPASFSKFLSNSKLSLNFATNYIHLTSGLPIELPVILSFDCALPAGRLGCDLVIIIDLSNNISEQWLDEIKKCLAYTLNELTEYDRMSIVTYNSFVKKQCGLVKTNLAGKTKLDMIIKKFICSGSAEIVDGVRLALKVLKHRIYVNNIASVMLFAASQDPNPCSVLDRAKISLDEYRDLEFSFTSIGLGLIHDSELLNFYSLTGNYYSVNDIRSLSLQFPDICKSVLTGKIHNIQLTFSATSSLPVEFPKIFEHPKSVEFGKSLAIVFLLSIKNGSCDFNEKVQITAKISHKFECFECSGTIDVYGSRWIIEEIEIDEGVMLDYFKEKMIGILFQLLDNDYNTAKKMLENAINETRSSWMQNSQGFSLLVSEVINLQGEINEENDWNHSNRTKVFAFIRKYWGKHILYESTR</sequence>
<protein>
    <recommendedName>
        <fullName evidence="1">VWFA domain-containing protein</fullName>
    </recommendedName>
</protein>
<dbReference type="InterPro" id="IPR002035">
    <property type="entry name" value="VWF_A"/>
</dbReference>
<comment type="caution">
    <text evidence="2">The sequence shown here is derived from an EMBL/GenBank/DDBJ whole genome shotgun (WGS) entry which is preliminary data.</text>
</comment>